<comment type="subcellular location">
    <subcellularLocation>
        <location evidence="1">Nucleus</location>
    </subcellularLocation>
</comment>
<dbReference type="InterPro" id="IPR036576">
    <property type="entry name" value="WRKY_dom_sf"/>
</dbReference>
<keyword evidence="2" id="KW-0805">Transcription regulation</keyword>
<evidence type="ECO:0000256" key="3">
    <source>
        <dbReference type="ARBA" id="ARBA00023125"/>
    </source>
</evidence>
<dbReference type="SUPFAM" id="SSF118290">
    <property type="entry name" value="WRKY DNA-binding domain"/>
    <property type="match status" value="1"/>
</dbReference>
<comment type="caution">
    <text evidence="8">The sequence shown here is derived from an EMBL/GenBank/DDBJ whole genome shotgun (WGS) entry which is preliminary data.</text>
</comment>
<evidence type="ECO:0000256" key="2">
    <source>
        <dbReference type="ARBA" id="ARBA00023015"/>
    </source>
</evidence>
<dbReference type="PANTHER" id="PTHR31221:SF377">
    <property type="entry name" value="WRKY TRANSCRIPTION FACTOR 51-RELATED"/>
    <property type="match status" value="1"/>
</dbReference>
<dbReference type="GO" id="GO:0003700">
    <property type="term" value="F:DNA-binding transcription factor activity"/>
    <property type="evidence" value="ECO:0007669"/>
    <property type="project" value="InterPro"/>
</dbReference>
<evidence type="ECO:0000256" key="4">
    <source>
        <dbReference type="ARBA" id="ARBA00023163"/>
    </source>
</evidence>
<keyword evidence="5" id="KW-0539">Nucleus</keyword>
<dbReference type="GO" id="GO:0005634">
    <property type="term" value="C:nucleus"/>
    <property type="evidence" value="ECO:0007669"/>
    <property type="project" value="UniProtKB-SubCell"/>
</dbReference>
<dbReference type="AlphaFoldDB" id="A0AAE1JB16"/>
<dbReference type="PANTHER" id="PTHR31221">
    <property type="entry name" value="WRKY TRANSCRIPTION FACTOR PROTEIN 1-RELATED"/>
    <property type="match status" value="1"/>
</dbReference>
<organism evidence="8 9">
    <name type="scientific">Acacia crassicarpa</name>
    <name type="common">northern wattle</name>
    <dbReference type="NCBI Taxonomy" id="499986"/>
    <lineage>
        <taxon>Eukaryota</taxon>
        <taxon>Viridiplantae</taxon>
        <taxon>Streptophyta</taxon>
        <taxon>Embryophyta</taxon>
        <taxon>Tracheophyta</taxon>
        <taxon>Spermatophyta</taxon>
        <taxon>Magnoliopsida</taxon>
        <taxon>eudicotyledons</taxon>
        <taxon>Gunneridae</taxon>
        <taxon>Pentapetalae</taxon>
        <taxon>rosids</taxon>
        <taxon>fabids</taxon>
        <taxon>Fabales</taxon>
        <taxon>Fabaceae</taxon>
        <taxon>Caesalpinioideae</taxon>
        <taxon>mimosoid clade</taxon>
        <taxon>Acacieae</taxon>
        <taxon>Acacia</taxon>
    </lineage>
</organism>
<dbReference type="InterPro" id="IPR044810">
    <property type="entry name" value="WRKY_plant"/>
</dbReference>
<evidence type="ECO:0000256" key="5">
    <source>
        <dbReference type="ARBA" id="ARBA00023242"/>
    </source>
</evidence>
<gene>
    <name evidence="8" type="ORF">QN277_025963</name>
</gene>
<evidence type="ECO:0000256" key="6">
    <source>
        <dbReference type="SAM" id="MobiDB-lite"/>
    </source>
</evidence>
<reference evidence="8" key="1">
    <citation type="submission" date="2023-10" db="EMBL/GenBank/DDBJ databases">
        <title>Chromosome-level genome of the transformable northern wattle, Acacia crassicarpa.</title>
        <authorList>
            <person name="Massaro I."/>
            <person name="Sinha N.R."/>
            <person name="Poethig S."/>
            <person name="Leichty A.R."/>
        </authorList>
    </citation>
    <scope>NUCLEOTIDE SEQUENCE</scope>
    <source>
        <strain evidence="8">Acra3RX</strain>
        <tissue evidence="8">Leaf</tissue>
    </source>
</reference>
<dbReference type="Pfam" id="PF03106">
    <property type="entry name" value="WRKY"/>
    <property type="match status" value="1"/>
</dbReference>
<dbReference type="SMART" id="SM00774">
    <property type="entry name" value="WRKY"/>
    <property type="match status" value="1"/>
</dbReference>
<keyword evidence="9" id="KW-1185">Reference proteome</keyword>
<accession>A0AAE1JB16</accession>
<keyword evidence="3" id="KW-0238">DNA-binding</keyword>
<evidence type="ECO:0000256" key="1">
    <source>
        <dbReference type="ARBA" id="ARBA00004123"/>
    </source>
</evidence>
<name>A0AAE1JB16_9FABA</name>
<dbReference type="PROSITE" id="PS50811">
    <property type="entry name" value="WRKY"/>
    <property type="match status" value="1"/>
</dbReference>
<dbReference type="EMBL" id="JAWXYG010000008">
    <property type="protein sequence ID" value="KAK4264839.1"/>
    <property type="molecule type" value="Genomic_DNA"/>
</dbReference>
<dbReference type="InterPro" id="IPR003657">
    <property type="entry name" value="WRKY_dom"/>
</dbReference>
<keyword evidence="4" id="KW-0804">Transcription</keyword>
<sequence>MEYCYYENPTTDRNPNNYGGNMEVAAQSPCEYILSDYLMFEDVADDHHLPQEYWSHQSTTEESSEKANTTEFSTGAATSPDSFNNNIEWENGVTKLDNKGEVTQRIAFKTRSELDIMDDGYKWRKYGKKSVKSNPNPRHYYKCANGGCKVKKRVERDTEDLSYVITTYEGSHNHESPSSAYYHSQMLVHPNYNFHSSTSANSSSITTS</sequence>
<feature type="domain" description="WRKY" evidence="7">
    <location>
        <begin position="112"/>
        <end position="177"/>
    </location>
</feature>
<dbReference type="Proteomes" id="UP001293593">
    <property type="component" value="Unassembled WGS sequence"/>
</dbReference>
<feature type="region of interest" description="Disordered" evidence="6">
    <location>
        <begin position="55"/>
        <end position="85"/>
    </location>
</feature>
<evidence type="ECO:0000259" key="7">
    <source>
        <dbReference type="PROSITE" id="PS50811"/>
    </source>
</evidence>
<dbReference type="GO" id="GO:0043565">
    <property type="term" value="F:sequence-specific DNA binding"/>
    <property type="evidence" value="ECO:0007669"/>
    <property type="project" value="InterPro"/>
</dbReference>
<proteinExistence type="predicted"/>
<evidence type="ECO:0000313" key="8">
    <source>
        <dbReference type="EMBL" id="KAK4264839.1"/>
    </source>
</evidence>
<evidence type="ECO:0000313" key="9">
    <source>
        <dbReference type="Proteomes" id="UP001293593"/>
    </source>
</evidence>
<dbReference type="FunFam" id="2.20.25.80:FF:000003">
    <property type="entry name" value="WRKY transcription factor 57"/>
    <property type="match status" value="1"/>
</dbReference>
<protein>
    <recommendedName>
        <fullName evidence="7">WRKY domain-containing protein</fullName>
    </recommendedName>
</protein>
<dbReference type="Gene3D" id="2.20.25.80">
    <property type="entry name" value="WRKY domain"/>
    <property type="match status" value="1"/>
</dbReference>